<protein>
    <submittedName>
        <fullName evidence="1">Uncharacterized protein</fullName>
    </submittedName>
</protein>
<gene>
    <name evidence="1" type="ORF">COLO4_20216</name>
</gene>
<sequence>MVSRDSHWILLDLALPKRNLSPPTGKSDGPMIQTFGKAMRTDMGA</sequence>
<evidence type="ECO:0000313" key="1">
    <source>
        <dbReference type="EMBL" id="OMO88532.1"/>
    </source>
</evidence>
<dbReference type="AlphaFoldDB" id="A0A1R3J130"/>
<proteinExistence type="predicted"/>
<organism evidence="1 2">
    <name type="scientific">Corchorus olitorius</name>
    <dbReference type="NCBI Taxonomy" id="93759"/>
    <lineage>
        <taxon>Eukaryota</taxon>
        <taxon>Viridiplantae</taxon>
        <taxon>Streptophyta</taxon>
        <taxon>Embryophyta</taxon>
        <taxon>Tracheophyta</taxon>
        <taxon>Spermatophyta</taxon>
        <taxon>Magnoliopsida</taxon>
        <taxon>eudicotyledons</taxon>
        <taxon>Gunneridae</taxon>
        <taxon>Pentapetalae</taxon>
        <taxon>rosids</taxon>
        <taxon>malvids</taxon>
        <taxon>Malvales</taxon>
        <taxon>Malvaceae</taxon>
        <taxon>Grewioideae</taxon>
        <taxon>Apeibeae</taxon>
        <taxon>Corchorus</taxon>
    </lineage>
</organism>
<dbReference type="Proteomes" id="UP000187203">
    <property type="component" value="Unassembled WGS sequence"/>
</dbReference>
<dbReference type="EMBL" id="AWUE01017051">
    <property type="protein sequence ID" value="OMO88532.1"/>
    <property type="molecule type" value="Genomic_DNA"/>
</dbReference>
<reference evidence="2" key="1">
    <citation type="submission" date="2013-09" db="EMBL/GenBank/DDBJ databases">
        <title>Corchorus olitorius genome sequencing.</title>
        <authorList>
            <person name="Alam M."/>
            <person name="Haque M.S."/>
            <person name="Islam M.S."/>
            <person name="Emdad E.M."/>
            <person name="Islam M.M."/>
            <person name="Ahmed B."/>
            <person name="Halim A."/>
            <person name="Hossen Q.M.M."/>
            <person name="Hossain M.Z."/>
            <person name="Ahmed R."/>
            <person name="Khan M.M."/>
            <person name="Islam R."/>
            <person name="Rashid M.M."/>
            <person name="Khan S.A."/>
            <person name="Rahman M.S."/>
            <person name="Alam M."/>
            <person name="Yahiya A.S."/>
            <person name="Khan M.S."/>
            <person name="Azam M.S."/>
            <person name="Haque T."/>
            <person name="Lashkar M.Z.H."/>
            <person name="Akhand A.I."/>
            <person name="Morshed G."/>
            <person name="Roy S."/>
            <person name="Uddin K.S."/>
            <person name="Rabeya T."/>
            <person name="Hossain A.S."/>
            <person name="Chowdhury A."/>
            <person name="Snigdha A.R."/>
            <person name="Mortoza M.S."/>
            <person name="Matin S.A."/>
            <person name="Hoque S.M.E."/>
            <person name="Islam M.K."/>
            <person name="Roy D.K."/>
            <person name="Haider R."/>
            <person name="Moosa M.M."/>
            <person name="Elias S.M."/>
            <person name="Hasan A.M."/>
            <person name="Jahan S."/>
            <person name="Shafiuddin M."/>
            <person name="Mahmood N."/>
            <person name="Shommy N.S."/>
        </authorList>
    </citation>
    <scope>NUCLEOTIDE SEQUENCE [LARGE SCALE GENOMIC DNA]</scope>
    <source>
        <strain evidence="2">cv. O-4</strain>
    </source>
</reference>
<keyword evidence="2" id="KW-1185">Reference proteome</keyword>
<evidence type="ECO:0000313" key="2">
    <source>
        <dbReference type="Proteomes" id="UP000187203"/>
    </source>
</evidence>
<accession>A0A1R3J130</accession>
<name>A0A1R3J130_9ROSI</name>
<comment type="caution">
    <text evidence="1">The sequence shown here is derived from an EMBL/GenBank/DDBJ whole genome shotgun (WGS) entry which is preliminary data.</text>
</comment>